<proteinExistence type="predicted"/>
<keyword evidence="2" id="KW-1185">Reference proteome</keyword>
<sequence length="52" mass="5334">MTVLSVNSDADKVAVNCGVGSCQGTWDWSNLQVTGGKAGPINNFTGITGFSQ</sequence>
<gene>
    <name evidence="1" type="ORF">BDN70DRAFT_993753</name>
</gene>
<dbReference type="AlphaFoldDB" id="A0A9P5Z0B2"/>
<dbReference type="EMBL" id="MU155221">
    <property type="protein sequence ID" value="KAF9479058.1"/>
    <property type="molecule type" value="Genomic_DNA"/>
</dbReference>
<reference evidence="1" key="1">
    <citation type="submission" date="2020-11" db="EMBL/GenBank/DDBJ databases">
        <authorList>
            <consortium name="DOE Joint Genome Institute"/>
            <person name="Ahrendt S."/>
            <person name="Riley R."/>
            <person name="Andreopoulos W."/>
            <person name="Labutti K."/>
            <person name="Pangilinan J."/>
            <person name="Ruiz-Duenas F.J."/>
            <person name="Barrasa J.M."/>
            <person name="Sanchez-Garcia M."/>
            <person name="Camarero S."/>
            <person name="Miyauchi S."/>
            <person name="Serrano A."/>
            <person name="Linde D."/>
            <person name="Babiker R."/>
            <person name="Drula E."/>
            <person name="Ayuso-Fernandez I."/>
            <person name="Pacheco R."/>
            <person name="Padilla G."/>
            <person name="Ferreira P."/>
            <person name="Barriuso J."/>
            <person name="Kellner H."/>
            <person name="Castanera R."/>
            <person name="Alfaro M."/>
            <person name="Ramirez L."/>
            <person name="Pisabarro A.G."/>
            <person name="Kuo A."/>
            <person name="Tritt A."/>
            <person name="Lipzen A."/>
            <person name="He G."/>
            <person name="Yan M."/>
            <person name="Ng V."/>
            <person name="Cullen D."/>
            <person name="Martin F."/>
            <person name="Rosso M.-N."/>
            <person name="Henrissat B."/>
            <person name="Hibbett D."/>
            <person name="Martinez A.T."/>
            <person name="Grigoriev I.V."/>
        </authorList>
    </citation>
    <scope>NUCLEOTIDE SEQUENCE</scope>
    <source>
        <strain evidence="1">CIRM-BRFM 674</strain>
    </source>
</reference>
<dbReference type="Proteomes" id="UP000807469">
    <property type="component" value="Unassembled WGS sequence"/>
</dbReference>
<evidence type="ECO:0000313" key="1">
    <source>
        <dbReference type="EMBL" id="KAF9479058.1"/>
    </source>
</evidence>
<name>A0A9P5Z0B2_9AGAR</name>
<accession>A0A9P5Z0B2</accession>
<protein>
    <submittedName>
        <fullName evidence="1">Uncharacterized protein</fullName>
    </submittedName>
</protein>
<organism evidence="1 2">
    <name type="scientific">Pholiota conissans</name>
    <dbReference type="NCBI Taxonomy" id="109636"/>
    <lineage>
        <taxon>Eukaryota</taxon>
        <taxon>Fungi</taxon>
        <taxon>Dikarya</taxon>
        <taxon>Basidiomycota</taxon>
        <taxon>Agaricomycotina</taxon>
        <taxon>Agaricomycetes</taxon>
        <taxon>Agaricomycetidae</taxon>
        <taxon>Agaricales</taxon>
        <taxon>Agaricineae</taxon>
        <taxon>Strophariaceae</taxon>
        <taxon>Pholiota</taxon>
    </lineage>
</organism>
<dbReference type="OrthoDB" id="1546079at2759"/>
<comment type="caution">
    <text evidence="1">The sequence shown here is derived from an EMBL/GenBank/DDBJ whole genome shotgun (WGS) entry which is preliminary data.</text>
</comment>
<evidence type="ECO:0000313" key="2">
    <source>
        <dbReference type="Proteomes" id="UP000807469"/>
    </source>
</evidence>